<protein>
    <submittedName>
        <fullName evidence="1">Amino acid permease domain-containing protein</fullName>
    </submittedName>
</protein>
<dbReference type="EMBL" id="KI545949">
    <property type="protein sequence ID" value="EST49512.1"/>
    <property type="molecule type" value="Genomic_DNA"/>
</dbReference>
<sequence>MLYKIYHNLDKLSLFIISLQQIFSLYQQQRLNIQLNIYISLQQSILKIIIIVKALVYSIKQKPQIQRYLKMHQLLSFLNLNVLYQSLQKNKRFYKKYVFVNFKNNNGKHQYKLKSQPNLVKLFITTDEKLTYYQEISLLKQQTVKQNVRLYQSNKIYQINNVVYFDNIQYLY</sequence>
<gene>
    <name evidence="1" type="ORF">SS50377_10114</name>
</gene>
<reference evidence="1" key="1">
    <citation type="journal article" date="2014" name="PLoS Genet.">
        <title>The Genome of Spironucleus salmonicida Highlights a Fish Pathogen Adapted to Fluctuating Environments.</title>
        <authorList>
            <person name="Xu F."/>
            <person name="Jerlstrom-Hultqvist J."/>
            <person name="Einarsson E."/>
            <person name="Astvaldsson A."/>
            <person name="Svard S.G."/>
            <person name="Andersson J.O."/>
        </authorList>
    </citation>
    <scope>NUCLEOTIDE SEQUENCE</scope>
</reference>
<evidence type="ECO:0000313" key="1">
    <source>
        <dbReference type="EMBL" id="EST49512.1"/>
    </source>
</evidence>
<proteinExistence type="predicted"/>
<dbReference type="AlphaFoldDB" id="V6LXZ0"/>
<organism evidence="1">
    <name type="scientific">Spironucleus salmonicida</name>
    <dbReference type="NCBI Taxonomy" id="348837"/>
    <lineage>
        <taxon>Eukaryota</taxon>
        <taxon>Metamonada</taxon>
        <taxon>Diplomonadida</taxon>
        <taxon>Hexamitidae</taxon>
        <taxon>Hexamitinae</taxon>
        <taxon>Spironucleus</taxon>
    </lineage>
</organism>
<name>V6LXZ0_9EUKA</name>
<accession>V6LXZ0</accession>